<name>A0A8S4AH87_9TELE</name>
<dbReference type="AlphaFoldDB" id="A0A8S4AH87"/>
<dbReference type="OrthoDB" id="8948423at2759"/>
<evidence type="ECO:0000313" key="2">
    <source>
        <dbReference type="EMBL" id="CAG5866305.1"/>
    </source>
</evidence>
<evidence type="ECO:0000256" key="1">
    <source>
        <dbReference type="SAM" id="Phobius"/>
    </source>
</evidence>
<dbReference type="EMBL" id="CAJRST010002224">
    <property type="protein sequence ID" value="CAG5866305.1"/>
    <property type="molecule type" value="Genomic_DNA"/>
</dbReference>
<dbReference type="Proteomes" id="UP000677803">
    <property type="component" value="Unassembled WGS sequence"/>
</dbReference>
<feature type="non-terminal residue" evidence="2">
    <location>
        <position position="103"/>
    </location>
</feature>
<keyword evidence="1" id="KW-0812">Transmembrane</keyword>
<proteinExistence type="predicted"/>
<protein>
    <submittedName>
        <fullName evidence="2">(Atlantic silverside) hypothetical protein</fullName>
    </submittedName>
</protein>
<accession>A0A8S4AH87</accession>
<feature type="transmembrane region" description="Helical" evidence="1">
    <location>
        <begin position="32"/>
        <end position="50"/>
    </location>
</feature>
<comment type="caution">
    <text evidence="2">The sequence shown here is derived from an EMBL/GenBank/DDBJ whole genome shotgun (WGS) entry which is preliminary data.</text>
</comment>
<sequence>MVQASGPVDRNICLLFVQLHSTGWSNEKKLDVIVTVILGHLLSAGFVWTLQQRGQFRSSDTQSKAIVEQQVVCHADSVGLHGVALTIVIISNITWRENEKNRA</sequence>
<reference evidence="2" key="1">
    <citation type="submission" date="2021-05" db="EMBL/GenBank/DDBJ databases">
        <authorList>
            <person name="Tigano A."/>
        </authorList>
    </citation>
    <scope>NUCLEOTIDE SEQUENCE</scope>
</reference>
<gene>
    <name evidence="2" type="ORF">MMEN_LOCUS3050</name>
</gene>
<evidence type="ECO:0000313" key="3">
    <source>
        <dbReference type="Proteomes" id="UP000677803"/>
    </source>
</evidence>
<organism evidence="2 3">
    <name type="scientific">Menidia menidia</name>
    <name type="common">Atlantic silverside</name>
    <dbReference type="NCBI Taxonomy" id="238744"/>
    <lineage>
        <taxon>Eukaryota</taxon>
        <taxon>Metazoa</taxon>
        <taxon>Chordata</taxon>
        <taxon>Craniata</taxon>
        <taxon>Vertebrata</taxon>
        <taxon>Euteleostomi</taxon>
        <taxon>Actinopterygii</taxon>
        <taxon>Neopterygii</taxon>
        <taxon>Teleostei</taxon>
        <taxon>Neoteleostei</taxon>
        <taxon>Acanthomorphata</taxon>
        <taxon>Ovalentaria</taxon>
        <taxon>Atherinomorphae</taxon>
        <taxon>Atheriniformes</taxon>
        <taxon>Atherinopsidae</taxon>
        <taxon>Menidiinae</taxon>
        <taxon>Menidia</taxon>
    </lineage>
</organism>
<keyword evidence="1" id="KW-0472">Membrane</keyword>
<keyword evidence="1" id="KW-1133">Transmembrane helix</keyword>
<keyword evidence="3" id="KW-1185">Reference proteome</keyword>